<feature type="non-terminal residue" evidence="1">
    <location>
        <position position="69"/>
    </location>
</feature>
<dbReference type="EMBL" id="CAUYUJ010016632">
    <property type="protein sequence ID" value="CAK0867337.1"/>
    <property type="molecule type" value="Genomic_DNA"/>
</dbReference>
<name>A0ABN9V3F7_9DINO</name>
<protein>
    <submittedName>
        <fullName evidence="1">Uncharacterized protein</fullName>
    </submittedName>
</protein>
<evidence type="ECO:0000313" key="2">
    <source>
        <dbReference type="Proteomes" id="UP001189429"/>
    </source>
</evidence>
<comment type="caution">
    <text evidence="1">The sequence shown here is derived from an EMBL/GenBank/DDBJ whole genome shotgun (WGS) entry which is preliminary data.</text>
</comment>
<sequence>APGAAHGAPGPGPADATQEADYLLRALRSLYQDGLEPSDHHVSRRLEETIGERWDYPKIRLVARSIPGV</sequence>
<keyword evidence="2" id="KW-1185">Reference proteome</keyword>
<evidence type="ECO:0000313" key="1">
    <source>
        <dbReference type="EMBL" id="CAK0867337.1"/>
    </source>
</evidence>
<accession>A0ABN9V3F7</accession>
<feature type="non-terminal residue" evidence="1">
    <location>
        <position position="1"/>
    </location>
</feature>
<dbReference type="Proteomes" id="UP001189429">
    <property type="component" value="Unassembled WGS sequence"/>
</dbReference>
<reference evidence="1" key="1">
    <citation type="submission" date="2023-10" db="EMBL/GenBank/DDBJ databases">
        <authorList>
            <person name="Chen Y."/>
            <person name="Shah S."/>
            <person name="Dougan E. K."/>
            <person name="Thang M."/>
            <person name="Chan C."/>
        </authorList>
    </citation>
    <scope>NUCLEOTIDE SEQUENCE [LARGE SCALE GENOMIC DNA]</scope>
</reference>
<organism evidence="1 2">
    <name type="scientific">Prorocentrum cordatum</name>
    <dbReference type="NCBI Taxonomy" id="2364126"/>
    <lineage>
        <taxon>Eukaryota</taxon>
        <taxon>Sar</taxon>
        <taxon>Alveolata</taxon>
        <taxon>Dinophyceae</taxon>
        <taxon>Prorocentrales</taxon>
        <taxon>Prorocentraceae</taxon>
        <taxon>Prorocentrum</taxon>
    </lineage>
</organism>
<gene>
    <name evidence="1" type="ORF">PCOR1329_LOCUS54303</name>
</gene>
<proteinExistence type="predicted"/>